<evidence type="ECO:0000256" key="3">
    <source>
        <dbReference type="ARBA" id="ARBA00022448"/>
    </source>
</evidence>
<evidence type="ECO:0000256" key="9">
    <source>
        <dbReference type="PIRSR" id="PIRSR000077-1"/>
    </source>
</evidence>
<dbReference type="GO" id="GO:0005829">
    <property type="term" value="C:cytosol"/>
    <property type="evidence" value="ECO:0007669"/>
    <property type="project" value="TreeGrafter"/>
</dbReference>
<organism evidence="12 13">
    <name type="scientific">Clostridium frigidicarnis</name>
    <dbReference type="NCBI Taxonomy" id="84698"/>
    <lineage>
        <taxon>Bacteria</taxon>
        <taxon>Bacillati</taxon>
        <taxon>Bacillota</taxon>
        <taxon>Clostridia</taxon>
        <taxon>Eubacteriales</taxon>
        <taxon>Clostridiaceae</taxon>
        <taxon>Clostridium</taxon>
    </lineage>
</organism>
<keyword evidence="3" id="KW-0813">Transport</keyword>
<sequence>MKEINDSSLNQEISDGVTLVDFWATWCGPCKMLSPVLDELSKELKDVKFGKVNVDHNPAVSQQFRIASIPTLLLFKNGEVVDKIVGFRPKAEIEQFIKKHI</sequence>
<dbReference type="Gene3D" id="3.40.30.10">
    <property type="entry name" value="Glutaredoxin"/>
    <property type="match status" value="1"/>
</dbReference>
<evidence type="ECO:0000256" key="5">
    <source>
        <dbReference type="ARBA" id="ARBA00023157"/>
    </source>
</evidence>
<evidence type="ECO:0000256" key="4">
    <source>
        <dbReference type="ARBA" id="ARBA00022982"/>
    </source>
</evidence>
<dbReference type="PIRSF" id="PIRSF000077">
    <property type="entry name" value="Thioredoxin"/>
    <property type="match status" value="1"/>
</dbReference>
<dbReference type="NCBIfam" id="TIGR01068">
    <property type="entry name" value="thioredoxin"/>
    <property type="match status" value="1"/>
</dbReference>
<dbReference type="CDD" id="cd02947">
    <property type="entry name" value="TRX_family"/>
    <property type="match status" value="1"/>
</dbReference>
<dbReference type="STRING" id="84698.SAMN04488528_101762"/>
<proteinExistence type="inferred from homology"/>
<feature type="active site" description="Nucleophile" evidence="9">
    <location>
        <position position="30"/>
    </location>
</feature>
<evidence type="ECO:0000256" key="10">
    <source>
        <dbReference type="PIRSR" id="PIRSR000077-4"/>
    </source>
</evidence>
<evidence type="ECO:0000256" key="8">
    <source>
        <dbReference type="PIRNR" id="PIRNR000077"/>
    </source>
</evidence>
<keyword evidence="4" id="KW-0249">Electron transport</keyword>
<dbReference type="PANTHER" id="PTHR45663:SF11">
    <property type="entry name" value="GEO12009P1"/>
    <property type="match status" value="1"/>
</dbReference>
<feature type="site" description="Deprotonates C-terminal active site Cys" evidence="9">
    <location>
        <position position="21"/>
    </location>
</feature>
<reference evidence="12 13" key="1">
    <citation type="submission" date="2016-10" db="EMBL/GenBank/DDBJ databases">
        <authorList>
            <person name="de Groot N.N."/>
        </authorList>
    </citation>
    <scope>NUCLEOTIDE SEQUENCE [LARGE SCALE GENOMIC DNA]</scope>
    <source>
        <strain evidence="12 13">DSM 12271</strain>
    </source>
</reference>
<evidence type="ECO:0000256" key="6">
    <source>
        <dbReference type="ARBA" id="ARBA00023284"/>
    </source>
</evidence>
<dbReference type="InterPro" id="IPR013766">
    <property type="entry name" value="Thioredoxin_domain"/>
</dbReference>
<evidence type="ECO:0000313" key="12">
    <source>
        <dbReference type="EMBL" id="SFB20553.1"/>
    </source>
</evidence>
<feature type="domain" description="Thioredoxin" evidence="11">
    <location>
        <begin position="1"/>
        <end position="101"/>
    </location>
</feature>
<dbReference type="AlphaFoldDB" id="A0A1I0Z8J2"/>
<evidence type="ECO:0000256" key="2">
    <source>
        <dbReference type="ARBA" id="ARBA00020570"/>
    </source>
</evidence>
<dbReference type="PROSITE" id="PS00194">
    <property type="entry name" value="THIOREDOXIN_1"/>
    <property type="match status" value="1"/>
</dbReference>
<dbReference type="PANTHER" id="PTHR45663">
    <property type="entry name" value="GEO12009P1"/>
    <property type="match status" value="1"/>
</dbReference>
<dbReference type="GO" id="GO:0045454">
    <property type="term" value="P:cell redox homeostasis"/>
    <property type="evidence" value="ECO:0007669"/>
    <property type="project" value="TreeGrafter"/>
</dbReference>
<dbReference type="InterPro" id="IPR005746">
    <property type="entry name" value="Thioredoxin"/>
</dbReference>
<feature type="disulfide bond" description="Redox-active" evidence="10">
    <location>
        <begin position="27"/>
        <end position="30"/>
    </location>
</feature>
<dbReference type="FunFam" id="3.40.30.10:FF:000001">
    <property type="entry name" value="Thioredoxin"/>
    <property type="match status" value="1"/>
</dbReference>
<evidence type="ECO:0000259" key="11">
    <source>
        <dbReference type="PROSITE" id="PS51352"/>
    </source>
</evidence>
<dbReference type="RefSeq" id="WP_090041588.1">
    <property type="nucleotide sequence ID" value="NZ_FOKI01000017.1"/>
</dbReference>
<dbReference type="InterPro" id="IPR036249">
    <property type="entry name" value="Thioredoxin-like_sf"/>
</dbReference>
<feature type="site" description="Contributes to redox potential value" evidence="9">
    <location>
        <position position="28"/>
    </location>
</feature>
<dbReference type="OrthoDB" id="9790390at2"/>
<dbReference type="GO" id="GO:0015035">
    <property type="term" value="F:protein-disulfide reductase activity"/>
    <property type="evidence" value="ECO:0007669"/>
    <property type="project" value="UniProtKB-UniRule"/>
</dbReference>
<comment type="similarity">
    <text evidence="1 8">Belongs to the thioredoxin family.</text>
</comment>
<dbReference type="Proteomes" id="UP000198619">
    <property type="component" value="Unassembled WGS sequence"/>
</dbReference>
<dbReference type="EMBL" id="FOKI01000017">
    <property type="protein sequence ID" value="SFB20553.1"/>
    <property type="molecule type" value="Genomic_DNA"/>
</dbReference>
<keyword evidence="5 10" id="KW-1015">Disulfide bond</keyword>
<gene>
    <name evidence="12" type="ORF">SAMN04488528_101762</name>
</gene>
<feature type="active site" description="Nucleophile" evidence="9">
    <location>
        <position position="27"/>
    </location>
</feature>
<evidence type="ECO:0000256" key="7">
    <source>
        <dbReference type="NCBIfam" id="TIGR01068"/>
    </source>
</evidence>
<keyword evidence="6 10" id="KW-0676">Redox-active center</keyword>
<evidence type="ECO:0000256" key="1">
    <source>
        <dbReference type="ARBA" id="ARBA00008987"/>
    </source>
</evidence>
<evidence type="ECO:0000313" key="13">
    <source>
        <dbReference type="Proteomes" id="UP000198619"/>
    </source>
</evidence>
<dbReference type="PROSITE" id="PS51352">
    <property type="entry name" value="THIOREDOXIN_2"/>
    <property type="match status" value="1"/>
</dbReference>
<dbReference type="PRINTS" id="PR00421">
    <property type="entry name" value="THIOREDOXIN"/>
</dbReference>
<feature type="site" description="Contributes to redox potential value" evidence="9">
    <location>
        <position position="29"/>
    </location>
</feature>
<dbReference type="InterPro" id="IPR017937">
    <property type="entry name" value="Thioredoxin_CS"/>
</dbReference>
<name>A0A1I0Z8J2_9CLOT</name>
<accession>A0A1I0Z8J2</accession>
<keyword evidence="13" id="KW-1185">Reference proteome</keyword>
<dbReference type="SUPFAM" id="SSF52833">
    <property type="entry name" value="Thioredoxin-like"/>
    <property type="match status" value="1"/>
</dbReference>
<dbReference type="Pfam" id="PF00085">
    <property type="entry name" value="Thioredoxin"/>
    <property type="match status" value="1"/>
</dbReference>
<protein>
    <recommendedName>
        <fullName evidence="2 7">Thioredoxin</fullName>
    </recommendedName>
</protein>